<dbReference type="GO" id="GO:0016740">
    <property type="term" value="F:transferase activity"/>
    <property type="evidence" value="ECO:0007669"/>
    <property type="project" value="UniProtKB-KW"/>
</dbReference>
<dbReference type="Gene3D" id="3.40.250.10">
    <property type="entry name" value="Rhodanese-like domain"/>
    <property type="match status" value="1"/>
</dbReference>
<dbReference type="SUPFAM" id="SSF52821">
    <property type="entry name" value="Rhodanese/Cell cycle control phosphatase"/>
    <property type="match status" value="1"/>
</dbReference>
<dbReference type="AlphaFoldDB" id="A0A1T4WCH4"/>
<sequence length="126" mass="14169">MDTFASELEKMDFEFFATGQYSFHVDEAVNLITNPHFLFLDVRAPEEVKYVEFPFAKHIPLDELPKRLDELPRDKFIVPFCASSFRAALAFGYLLSQGYDEVKALAEGSDALAGVLKPGPLYSLEG</sequence>
<dbReference type="InterPro" id="IPR050229">
    <property type="entry name" value="GlpE_sulfurtransferase"/>
</dbReference>
<name>A0A1T4WCH4_9BACT</name>
<feature type="domain" description="Rhodanese" evidence="1">
    <location>
        <begin position="33"/>
        <end position="118"/>
    </location>
</feature>
<dbReference type="EMBL" id="FUYA01000006">
    <property type="protein sequence ID" value="SKA74738.1"/>
    <property type="molecule type" value="Genomic_DNA"/>
</dbReference>
<protein>
    <submittedName>
        <fullName evidence="2">Rhodanese-related sulfurtransferase</fullName>
    </submittedName>
</protein>
<evidence type="ECO:0000313" key="3">
    <source>
        <dbReference type="Proteomes" id="UP000189733"/>
    </source>
</evidence>
<keyword evidence="3" id="KW-1185">Reference proteome</keyword>
<dbReference type="PROSITE" id="PS50206">
    <property type="entry name" value="RHODANESE_3"/>
    <property type="match status" value="1"/>
</dbReference>
<proteinExistence type="predicted"/>
<dbReference type="SMART" id="SM00450">
    <property type="entry name" value="RHOD"/>
    <property type="match status" value="1"/>
</dbReference>
<dbReference type="InterPro" id="IPR036873">
    <property type="entry name" value="Rhodanese-like_dom_sf"/>
</dbReference>
<keyword evidence="2" id="KW-0808">Transferase</keyword>
<dbReference type="Pfam" id="PF00581">
    <property type="entry name" value="Rhodanese"/>
    <property type="match status" value="1"/>
</dbReference>
<dbReference type="Proteomes" id="UP000189733">
    <property type="component" value="Unassembled WGS sequence"/>
</dbReference>
<evidence type="ECO:0000313" key="2">
    <source>
        <dbReference type="EMBL" id="SKA74738.1"/>
    </source>
</evidence>
<accession>A0A1T4WCH4</accession>
<dbReference type="InterPro" id="IPR001763">
    <property type="entry name" value="Rhodanese-like_dom"/>
</dbReference>
<gene>
    <name evidence="2" type="ORF">SAMN02745702_02022</name>
</gene>
<dbReference type="CDD" id="cd00158">
    <property type="entry name" value="RHOD"/>
    <property type="match status" value="1"/>
</dbReference>
<organism evidence="2 3">
    <name type="scientific">Desulfobaculum bizertense DSM 18034</name>
    <dbReference type="NCBI Taxonomy" id="1121442"/>
    <lineage>
        <taxon>Bacteria</taxon>
        <taxon>Pseudomonadati</taxon>
        <taxon>Thermodesulfobacteriota</taxon>
        <taxon>Desulfovibrionia</taxon>
        <taxon>Desulfovibrionales</taxon>
        <taxon>Desulfovibrionaceae</taxon>
        <taxon>Desulfobaculum</taxon>
    </lineage>
</organism>
<dbReference type="PANTHER" id="PTHR43031:SF1">
    <property type="entry name" value="PYRIDINE NUCLEOTIDE-DISULPHIDE OXIDOREDUCTASE"/>
    <property type="match status" value="1"/>
</dbReference>
<dbReference type="OrthoDB" id="9807812at2"/>
<dbReference type="STRING" id="1121442.SAMN02745702_02022"/>
<evidence type="ECO:0000259" key="1">
    <source>
        <dbReference type="PROSITE" id="PS50206"/>
    </source>
</evidence>
<dbReference type="RefSeq" id="WP_078685301.1">
    <property type="nucleotide sequence ID" value="NZ_FUYA01000006.1"/>
</dbReference>
<dbReference type="PANTHER" id="PTHR43031">
    <property type="entry name" value="FAD-DEPENDENT OXIDOREDUCTASE"/>
    <property type="match status" value="1"/>
</dbReference>
<reference evidence="2 3" key="1">
    <citation type="submission" date="2017-02" db="EMBL/GenBank/DDBJ databases">
        <authorList>
            <person name="Peterson S.W."/>
        </authorList>
    </citation>
    <scope>NUCLEOTIDE SEQUENCE [LARGE SCALE GENOMIC DNA]</scope>
    <source>
        <strain evidence="2 3">DSM 18034</strain>
    </source>
</reference>